<keyword evidence="7" id="KW-1185">Reference proteome</keyword>
<evidence type="ECO:0000256" key="1">
    <source>
        <dbReference type="ARBA" id="ARBA00023015"/>
    </source>
</evidence>
<dbReference type="InterPro" id="IPR046335">
    <property type="entry name" value="LacI/GalR-like_sensor"/>
</dbReference>
<dbReference type="SMART" id="SM00354">
    <property type="entry name" value="HTH_LACI"/>
    <property type="match status" value="1"/>
</dbReference>
<dbReference type="PROSITE" id="PS50932">
    <property type="entry name" value="HTH_LACI_2"/>
    <property type="match status" value="1"/>
</dbReference>
<dbReference type="SUPFAM" id="SSF53822">
    <property type="entry name" value="Periplasmic binding protein-like I"/>
    <property type="match status" value="1"/>
</dbReference>
<keyword evidence="3" id="KW-0804">Transcription</keyword>
<dbReference type="CDD" id="cd01392">
    <property type="entry name" value="HTH_LacI"/>
    <property type="match status" value="1"/>
</dbReference>
<dbReference type="PANTHER" id="PTHR30146">
    <property type="entry name" value="LACI-RELATED TRANSCRIPTIONAL REPRESSOR"/>
    <property type="match status" value="1"/>
</dbReference>
<dbReference type="InterPro" id="IPR000843">
    <property type="entry name" value="HTH_LacI"/>
</dbReference>
<evidence type="ECO:0000256" key="3">
    <source>
        <dbReference type="ARBA" id="ARBA00023163"/>
    </source>
</evidence>
<comment type="caution">
    <text evidence="6">The sequence shown here is derived from an EMBL/GenBank/DDBJ whole genome shotgun (WGS) entry which is preliminary data.</text>
</comment>
<evidence type="ECO:0000256" key="4">
    <source>
        <dbReference type="SAM" id="MobiDB-lite"/>
    </source>
</evidence>
<dbReference type="PANTHER" id="PTHR30146:SF109">
    <property type="entry name" value="HTH-TYPE TRANSCRIPTIONAL REGULATOR GALS"/>
    <property type="match status" value="1"/>
</dbReference>
<dbReference type="Pfam" id="PF00356">
    <property type="entry name" value="LacI"/>
    <property type="match status" value="1"/>
</dbReference>
<dbReference type="Proteomes" id="UP001524318">
    <property type="component" value="Unassembled WGS sequence"/>
</dbReference>
<dbReference type="SUPFAM" id="SSF47413">
    <property type="entry name" value="lambda repressor-like DNA-binding domains"/>
    <property type="match status" value="1"/>
</dbReference>
<dbReference type="Gene3D" id="1.10.260.40">
    <property type="entry name" value="lambda repressor-like DNA-binding domains"/>
    <property type="match status" value="1"/>
</dbReference>
<dbReference type="CDD" id="cd06293">
    <property type="entry name" value="PBP1_LacI-like"/>
    <property type="match status" value="1"/>
</dbReference>
<evidence type="ECO:0000313" key="7">
    <source>
        <dbReference type="Proteomes" id="UP001524318"/>
    </source>
</evidence>
<sequence length="373" mass="40240">METSSAIEESLMGTSVKDVAALAGVSASTVSNYFNRPELVGSANRKRVADAIAELGYVPNESARQLRAGSSKTLALILLDAWLPFFSDLSRGVEDAVRDHGWSLFFSNSNRDPARELSNLDMFEAHRVQGLVIVPQGLIKERLEKLQNRGIECVVVGPTQDSNQISAVTFDDVGGGRLAGEHLLEIGRRRLAFLGNPHNVVQSADRLAGMTQAVEASGTDTTVMTITVKNLTVEDGIEAAEQILSMPEAERPDAIFAANDMVAVGALNVFLRAGISIPEDIAVVGYDDVQYARQAAVPLTTVRQPAYEMGRAAGQQLLEQIERPGNREVQNRLFGAHLVVRDSTIGHVPARTESDQTSHAASRTFEENPALPA</sequence>
<feature type="domain" description="HTH lacI-type" evidence="5">
    <location>
        <begin position="14"/>
        <end position="68"/>
    </location>
</feature>
<name>A0ABT1LT35_9MICC</name>
<evidence type="ECO:0000256" key="2">
    <source>
        <dbReference type="ARBA" id="ARBA00023125"/>
    </source>
</evidence>
<dbReference type="RefSeq" id="WP_254750235.1">
    <property type="nucleotide sequence ID" value="NZ_JANCLV010000006.1"/>
</dbReference>
<keyword evidence="2" id="KW-0238">DNA-binding</keyword>
<gene>
    <name evidence="6" type="ORF">NFC73_11385</name>
</gene>
<feature type="region of interest" description="Disordered" evidence="4">
    <location>
        <begin position="349"/>
        <end position="373"/>
    </location>
</feature>
<organism evidence="6 7">
    <name type="scientific">Pseudarthrobacter humi</name>
    <dbReference type="NCBI Taxonomy" id="2952523"/>
    <lineage>
        <taxon>Bacteria</taxon>
        <taxon>Bacillati</taxon>
        <taxon>Actinomycetota</taxon>
        <taxon>Actinomycetes</taxon>
        <taxon>Micrococcales</taxon>
        <taxon>Micrococcaceae</taxon>
        <taxon>Pseudarthrobacter</taxon>
    </lineage>
</organism>
<dbReference type="EMBL" id="JANCLV010000006">
    <property type="protein sequence ID" value="MCP9000326.1"/>
    <property type="molecule type" value="Genomic_DNA"/>
</dbReference>
<evidence type="ECO:0000313" key="6">
    <source>
        <dbReference type="EMBL" id="MCP9000326.1"/>
    </source>
</evidence>
<evidence type="ECO:0000259" key="5">
    <source>
        <dbReference type="PROSITE" id="PS50932"/>
    </source>
</evidence>
<dbReference type="InterPro" id="IPR010982">
    <property type="entry name" value="Lambda_DNA-bd_dom_sf"/>
</dbReference>
<dbReference type="Pfam" id="PF13377">
    <property type="entry name" value="Peripla_BP_3"/>
    <property type="match status" value="1"/>
</dbReference>
<dbReference type="InterPro" id="IPR028082">
    <property type="entry name" value="Peripla_BP_I"/>
</dbReference>
<dbReference type="Gene3D" id="3.40.50.2300">
    <property type="match status" value="2"/>
</dbReference>
<reference evidence="6 7" key="1">
    <citation type="submission" date="2022-06" db="EMBL/GenBank/DDBJ databases">
        <title>Pseudarthrobacter sp. strain RMG13 Genome sequencing and assembly.</title>
        <authorList>
            <person name="Kim I."/>
        </authorList>
    </citation>
    <scope>NUCLEOTIDE SEQUENCE [LARGE SCALE GENOMIC DNA]</scope>
    <source>
        <strain evidence="6 7">RMG13</strain>
    </source>
</reference>
<keyword evidence="1" id="KW-0805">Transcription regulation</keyword>
<protein>
    <submittedName>
        <fullName evidence="6">LacI family transcriptional regulator</fullName>
    </submittedName>
</protein>
<accession>A0ABT1LT35</accession>
<proteinExistence type="predicted"/>